<evidence type="ECO:0000256" key="5">
    <source>
        <dbReference type="SAM" id="MobiDB-lite"/>
    </source>
</evidence>
<dbReference type="GO" id="GO:0003700">
    <property type="term" value="F:DNA-binding transcription factor activity"/>
    <property type="evidence" value="ECO:0007669"/>
    <property type="project" value="TreeGrafter"/>
</dbReference>
<dbReference type="InterPro" id="IPR014476">
    <property type="entry name" value="AHL15-29"/>
</dbReference>
<organism evidence="7 8">
    <name type="scientific">Phaseolus vulgaris</name>
    <name type="common">Kidney bean</name>
    <name type="synonym">French bean</name>
    <dbReference type="NCBI Taxonomy" id="3885"/>
    <lineage>
        <taxon>Eukaryota</taxon>
        <taxon>Viridiplantae</taxon>
        <taxon>Streptophyta</taxon>
        <taxon>Embryophyta</taxon>
        <taxon>Tracheophyta</taxon>
        <taxon>Spermatophyta</taxon>
        <taxon>Magnoliopsida</taxon>
        <taxon>eudicotyledons</taxon>
        <taxon>Gunneridae</taxon>
        <taxon>Pentapetalae</taxon>
        <taxon>rosids</taxon>
        <taxon>fabids</taxon>
        <taxon>Fabales</taxon>
        <taxon>Fabaceae</taxon>
        <taxon>Papilionoideae</taxon>
        <taxon>50 kb inversion clade</taxon>
        <taxon>NPAAA clade</taxon>
        <taxon>indigoferoid/millettioid clade</taxon>
        <taxon>Phaseoleae</taxon>
        <taxon>Phaseolus</taxon>
    </lineage>
</organism>
<dbReference type="Proteomes" id="UP000000226">
    <property type="component" value="Chromosome 3"/>
</dbReference>
<evidence type="ECO:0000259" key="6">
    <source>
        <dbReference type="PROSITE" id="PS51742"/>
    </source>
</evidence>
<proteinExistence type="predicted"/>
<keyword evidence="1" id="KW-0805">Transcription regulation</keyword>
<dbReference type="AlphaFoldDB" id="V7CB43"/>
<dbReference type="Gene3D" id="3.30.1330.80">
    <property type="entry name" value="Hypothetical protein, similar to alpha- acetolactate decarboxylase, domain 2"/>
    <property type="match status" value="1"/>
</dbReference>
<dbReference type="EMBL" id="CM002290">
    <property type="protein sequence ID" value="ESW27359.1"/>
    <property type="molecule type" value="Genomic_DNA"/>
</dbReference>
<evidence type="ECO:0000256" key="1">
    <source>
        <dbReference type="ARBA" id="ARBA00023015"/>
    </source>
</evidence>
<accession>V7CB43</accession>
<dbReference type="InterPro" id="IPR005175">
    <property type="entry name" value="PPC_dom"/>
</dbReference>
<evidence type="ECO:0000256" key="2">
    <source>
        <dbReference type="ARBA" id="ARBA00023125"/>
    </source>
</evidence>
<evidence type="ECO:0000256" key="3">
    <source>
        <dbReference type="ARBA" id="ARBA00023163"/>
    </source>
</evidence>
<feature type="compositionally biased region" description="Low complexity" evidence="5">
    <location>
        <begin position="1"/>
        <end position="20"/>
    </location>
</feature>
<dbReference type="SUPFAM" id="SSF117856">
    <property type="entry name" value="AF0104/ALDC/Ptd012-like"/>
    <property type="match status" value="1"/>
</dbReference>
<dbReference type="GO" id="GO:0005634">
    <property type="term" value="C:nucleus"/>
    <property type="evidence" value="ECO:0007669"/>
    <property type="project" value="TreeGrafter"/>
</dbReference>
<dbReference type="Gramene" id="ESW27359">
    <property type="protein sequence ID" value="ESW27359"/>
    <property type="gene ID" value="PHAVU_003G195100g"/>
</dbReference>
<protein>
    <recommendedName>
        <fullName evidence="6">PPC domain-containing protein</fullName>
    </recommendedName>
</protein>
<dbReference type="CDD" id="cd11378">
    <property type="entry name" value="DUF296"/>
    <property type="match status" value="1"/>
</dbReference>
<evidence type="ECO:0000313" key="7">
    <source>
        <dbReference type="EMBL" id="ESW27359.1"/>
    </source>
</evidence>
<sequence>MVQPSNVTTLSSTLISSSDDNTFDGVIDSSSHSKPPSSSSKRTRGRPAGSKNKQKLAIVIDQNHEHVQKPILIQIPINSDVIETLTQFVCDHQISIAVQSASGSILNATLRDDQSEISTFIVHGPFTLASFTGPCIYNNYSTTSLSSNLDYFLNISFCSNLDQSFVGVVGGKVIAGDDVVVTATTFKNS</sequence>
<keyword evidence="4" id="KW-0539">Nucleus</keyword>
<gene>
    <name evidence="7" type="ORF">PHAVU_003G195100g</name>
</gene>
<dbReference type="PROSITE" id="PS51742">
    <property type="entry name" value="PPC"/>
    <property type="match status" value="1"/>
</dbReference>
<feature type="compositionally biased region" description="Low complexity" evidence="5">
    <location>
        <begin position="29"/>
        <end position="40"/>
    </location>
</feature>
<dbReference type="OMA" id="VIDQNHE"/>
<name>V7CB43_PHAVU</name>
<reference evidence="8" key="1">
    <citation type="journal article" date="2014" name="Nat. Genet.">
        <title>A reference genome for common bean and genome-wide analysis of dual domestications.</title>
        <authorList>
            <person name="Schmutz J."/>
            <person name="McClean P.E."/>
            <person name="Mamidi S."/>
            <person name="Wu G.A."/>
            <person name="Cannon S.B."/>
            <person name="Grimwood J."/>
            <person name="Jenkins J."/>
            <person name="Shu S."/>
            <person name="Song Q."/>
            <person name="Chavarro C."/>
            <person name="Torres-Torres M."/>
            <person name="Geffroy V."/>
            <person name="Moghaddam S.M."/>
            <person name="Gao D."/>
            <person name="Abernathy B."/>
            <person name="Barry K."/>
            <person name="Blair M."/>
            <person name="Brick M.A."/>
            <person name="Chovatia M."/>
            <person name="Gepts P."/>
            <person name="Goodstein D.M."/>
            <person name="Gonzales M."/>
            <person name="Hellsten U."/>
            <person name="Hyten D.L."/>
            <person name="Jia G."/>
            <person name="Kelly J.D."/>
            <person name="Kudrna D."/>
            <person name="Lee R."/>
            <person name="Richard M.M."/>
            <person name="Miklas P.N."/>
            <person name="Osorno J.M."/>
            <person name="Rodrigues J."/>
            <person name="Thareau V."/>
            <person name="Urrea C.A."/>
            <person name="Wang M."/>
            <person name="Yu Y."/>
            <person name="Zhang M."/>
            <person name="Wing R.A."/>
            <person name="Cregan P.B."/>
            <person name="Rokhsar D.S."/>
            <person name="Jackson S.A."/>
        </authorList>
    </citation>
    <scope>NUCLEOTIDE SEQUENCE [LARGE SCALE GENOMIC DNA]</scope>
    <source>
        <strain evidence="8">cv. G19833</strain>
    </source>
</reference>
<feature type="region of interest" description="Disordered" evidence="5">
    <location>
        <begin position="1"/>
        <end position="53"/>
    </location>
</feature>
<dbReference type="PANTHER" id="PTHR31100:SF63">
    <property type="entry name" value="AT-HOOK MOTIF NUCLEAR-LOCALIZED PROTEIN"/>
    <property type="match status" value="1"/>
</dbReference>
<dbReference type="GO" id="GO:0003680">
    <property type="term" value="F:minor groove of adenine-thymine-rich DNA binding"/>
    <property type="evidence" value="ECO:0007669"/>
    <property type="project" value="InterPro"/>
</dbReference>
<keyword evidence="8" id="KW-1185">Reference proteome</keyword>
<feature type="domain" description="PPC" evidence="6">
    <location>
        <begin position="65"/>
        <end position="189"/>
    </location>
</feature>
<keyword evidence="3" id="KW-0804">Transcription</keyword>
<evidence type="ECO:0000256" key="4">
    <source>
        <dbReference type="ARBA" id="ARBA00023242"/>
    </source>
</evidence>
<evidence type="ECO:0000313" key="8">
    <source>
        <dbReference type="Proteomes" id="UP000000226"/>
    </source>
</evidence>
<dbReference type="STRING" id="3885.V7CB43"/>
<dbReference type="PANTHER" id="PTHR31100">
    <property type="entry name" value="AT-HOOK MOTIF NUCLEAR-LOCALIZED PROTEIN 15"/>
    <property type="match status" value="1"/>
</dbReference>
<dbReference type="OrthoDB" id="1436897at2759"/>
<keyword evidence="2" id="KW-0238">DNA-binding</keyword>
<dbReference type="Pfam" id="PF03479">
    <property type="entry name" value="PCC"/>
    <property type="match status" value="1"/>
</dbReference>